<dbReference type="PROSITE" id="PS00217">
    <property type="entry name" value="SUGAR_TRANSPORT_2"/>
    <property type="match status" value="1"/>
</dbReference>
<evidence type="ECO:0000256" key="5">
    <source>
        <dbReference type="SAM" id="Phobius"/>
    </source>
</evidence>
<feature type="transmembrane region" description="Helical" evidence="5">
    <location>
        <begin position="410"/>
        <end position="431"/>
    </location>
</feature>
<evidence type="ECO:0000313" key="8">
    <source>
        <dbReference type="Proteomes" id="UP000054717"/>
    </source>
</evidence>
<dbReference type="PANTHER" id="PTHR23508">
    <property type="entry name" value="CARBOXYLIC ACID TRANSPORTER PROTEIN HOMOLOG"/>
    <property type="match status" value="1"/>
</dbReference>
<feature type="domain" description="Major facilitator superfamily (MFS) profile" evidence="6">
    <location>
        <begin position="26"/>
        <end position="435"/>
    </location>
</feature>
<dbReference type="STRING" id="326475.AWB66_05971"/>
<dbReference type="Pfam" id="PF07690">
    <property type="entry name" value="MFS_1"/>
    <property type="match status" value="1"/>
</dbReference>
<dbReference type="Proteomes" id="UP000054717">
    <property type="component" value="Unassembled WGS sequence"/>
</dbReference>
<dbReference type="GO" id="GO:0005886">
    <property type="term" value="C:plasma membrane"/>
    <property type="evidence" value="ECO:0007669"/>
    <property type="project" value="TreeGrafter"/>
</dbReference>
<accession>A0A158KDC9</accession>
<dbReference type="InterPro" id="IPR036259">
    <property type="entry name" value="MFS_trans_sf"/>
</dbReference>
<evidence type="ECO:0000313" key="7">
    <source>
        <dbReference type="EMBL" id="SAL79055.1"/>
    </source>
</evidence>
<sequence length="441" mass="47172">MPTTVDRPVPSVQRARTPLNRSQITGFWGAWAGWTLDGMDSFIYALVLAPALTELLPRSGYAATPANIGLAGSILFALFLVGWGLSFIWGPLADRFGRTKVLAATIFTFAIFTGLAATSHSVWELGIYRFLAGVGIGGEWALAGTYVAEAWPEDRRKMGAGYLQTGYYAGFFLAAALNYTIGATFGWRAMFLVGLFPVVVSIMVLLRVKETDKWQRAEASAVQTASAVRHASPLRTIFSPQYRRRTVVAATLLTVAIIGLWAGAVYEPSAVIQLATKAGMGRAEAARTASIATGLLSIGTIVGCLALPPMAERIGRRKTLAVYFVGMAASIALAFGWAFYLPNGLVPFIALLVVLGFFGGNFALFSLWLPEQFETRVRATAFAFCTSVGRFVGAIVNFGVGAMVLNMKTLGVPIALTSLAFLIGLAVIPFAPETKGQELPN</sequence>
<feature type="transmembrane region" description="Helical" evidence="5">
    <location>
        <begin position="320"/>
        <end position="340"/>
    </location>
</feature>
<keyword evidence="2 5" id="KW-0812">Transmembrane</keyword>
<dbReference type="SUPFAM" id="SSF103473">
    <property type="entry name" value="MFS general substrate transporter"/>
    <property type="match status" value="1"/>
</dbReference>
<feature type="transmembrane region" description="Helical" evidence="5">
    <location>
        <begin position="160"/>
        <end position="181"/>
    </location>
</feature>
<dbReference type="PROSITE" id="PS50850">
    <property type="entry name" value="MFS"/>
    <property type="match status" value="1"/>
</dbReference>
<comment type="caution">
    <text evidence="7">The sequence shown here is derived from an EMBL/GenBank/DDBJ whole genome shotgun (WGS) entry which is preliminary data.</text>
</comment>
<feature type="transmembrane region" description="Helical" evidence="5">
    <location>
        <begin position="286"/>
        <end position="308"/>
    </location>
</feature>
<dbReference type="InterPro" id="IPR020846">
    <property type="entry name" value="MFS_dom"/>
</dbReference>
<name>A0A158KDC9_9BURK</name>
<dbReference type="Gene3D" id="1.20.1250.20">
    <property type="entry name" value="MFS general substrate transporter like domains"/>
    <property type="match status" value="1"/>
</dbReference>
<feature type="transmembrane region" description="Helical" evidence="5">
    <location>
        <begin position="247"/>
        <end position="266"/>
    </location>
</feature>
<feature type="transmembrane region" description="Helical" evidence="5">
    <location>
        <begin position="381"/>
        <end position="404"/>
    </location>
</feature>
<evidence type="ECO:0000256" key="4">
    <source>
        <dbReference type="ARBA" id="ARBA00023136"/>
    </source>
</evidence>
<keyword evidence="4 5" id="KW-0472">Membrane</keyword>
<feature type="transmembrane region" description="Helical" evidence="5">
    <location>
        <begin position="68"/>
        <end position="89"/>
    </location>
</feature>
<dbReference type="GO" id="GO:0046943">
    <property type="term" value="F:carboxylic acid transmembrane transporter activity"/>
    <property type="evidence" value="ECO:0007669"/>
    <property type="project" value="TreeGrafter"/>
</dbReference>
<protein>
    <submittedName>
        <fullName evidence="7">MFS transporter</fullName>
    </submittedName>
</protein>
<organism evidence="7 8">
    <name type="scientific">Caballeronia telluris</name>
    <dbReference type="NCBI Taxonomy" id="326475"/>
    <lineage>
        <taxon>Bacteria</taxon>
        <taxon>Pseudomonadati</taxon>
        <taxon>Pseudomonadota</taxon>
        <taxon>Betaproteobacteria</taxon>
        <taxon>Burkholderiales</taxon>
        <taxon>Burkholderiaceae</taxon>
        <taxon>Caballeronia</taxon>
    </lineage>
</organism>
<feature type="transmembrane region" description="Helical" evidence="5">
    <location>
        <begin position="24"/>
        <end position="48"/>
    </location>
</feature>
<evidence type="ECO:0000256" key="1">
    <source>
        <dbReference type="ARBA" id="ARBA00004141"/>
    </source>
</evidence>
<dbReference type="InterPro" id="IPR005829">
    <property type="entry name" value="Sugar_transporter_CS"/>
</dbReference>
<feature type="transmembrane region" description="Helical" evidence="5">
    <location>
        <begin position="101"/>
        <end position="121"/>
    </location>
</feature>
<dbReference type="PANTHER" id="PTHR23508:SF10">
    <property type="entry name" value="CARBOXYLIC ACID TRANSPORTER PROTEIN HOMOLOG"/>
    <property type="match status" value="1"/>
</dbReference>
<dbReference type="EMBL" id="FCNZ02000047">
    <property type="protein sequence ID" value="SAL79055.1"/>
    <property type="molecule type" value="Genomic_DNA"/>
</dbReference>
<feature type="transmembrane region" description="Helical" evidence="5">
    <location>
        <begin position="187"/>
        <end position="206"/>
    </location>
</feature>
<evidence type="ECO:0000256" key="3">
    <source>
        <dbReference type="ARBA" id="ARBA00022989"/>
    </source>
</evidence>
<dbReference type="InterPro" id="IPR011701">
    <property type="entry name" value="MFS"/>
</dbReference>
<feature type="transmembrane region" description="Helical" evidence="5">
    <location>
        <begin position="346"/>
        <end position="369"/>
    </location>
</feature>
<evidence type="ECO:0000256" key="2">
    <source>
        <dbReference type="ARBA" id="ARBA00022692"/>
    </source>
</evidence>
<keyword evidence="3 5" id="KW-1133">Transmembrane helix</keyword>
<gene>
    <name evidence="7" type="ORF">AWB66_05971</name>
</gene>
<proteinExistence type="predicted"/>
<dbReference type="RefSeq" id="WP_087633669.1">
    <property type="nucleotide sequence ID" value="NZ_FCNZ02000047.1"/>
</dbReference>
<reference evidence="7" key="1">
    <citation type="submission" date="2016-01" db="EMBL/GenBank/DDBJ databases">
        <authorList>
            <person name="Peeters Charlotte."/>
        </authorList>
    </citation>
    <scope>NUCLEOTIDE SEQUENCE</scope>
    <source>
        <strain evidence="7">LMG 22936</strain>
    </source>
</reference>
<dbReference type="AlphaFoldDB" id="A0A158KDC9"/>
<feature type="transmembrane region" description="Helical" evidence="5">
    <location>
        <begin position="127"/>
        <end position="148"/>
    </location>
</feature>
<comment type="subcellular location">
    <subcellularLocation>
        <location evidence="1">Membrane</location>
        <topology evidence="1">Multi-pass membrane protein</topology>
    </subcellularLocation>
</comment>
<keyword evidence="8" id="KW-1185">Reference proteome</keyword>
<evidence type="ECO:0000259" key="6">
    <source>
        <dbReference type="PROSITE" id="PS50850"/>
    </source>
</evidence>